<dbReference type="InterPro" id="IPR014509">
    <property type="entry name" value="YjdF-like"/>
</dbReference>
<evidence type="ECO:0000313" key="2">
    <source>
        <dbReference type="EMBL" id="OGJ01916.1"/>
    </source>
</evidence>
<dbReference type="Proteomes" id="UP000178645">
    <property type="component" value="Unassembled WGS sequence"/>
</dbReference>
<dbReference type="Pfam" id="PF09997">
    <property type="entry name" value="DUF2238"/>
    <property type="match status" value="1"/>
</dbReference>
<name>A0A1F6Y6E1_9BACT</name>
<feature type="transmembrane region" description="Helical" evidence="1">
    <location>
        <begin position="106"/>
        <end position="124"/>
    </location>
</feature>
<feature type="transmembrane region" description="Helical" evidence="1">
    <location>
        <begin position="38"/>
        <end position="58"/>
    </location>
</feature>
<evidence type="ECO:0000313" key="3">
    <source>
        <dbReference type="Proteomes" id="UP000178645"/>
    </source>
</evidence>
<protein>
    <recommendedName>
        <fullName evidence="4">VanZ-like domain-containing protein</fullName>
    </recommendedName>
</protein>
<proteinExistence type="predicted"/>
<keyword evidence="1" id="KW-0812">Transmembrane</keyword>
<dbReference type="EMBL" id="MFVU01000015">
    <property type="protein sequence ID" value="OGJ01916.1"/>
    <property type="molecule type" value="Genomic_DNA"/>
</dbReference>
<accession>A0A1F6Y6E1</accession>
<dbReference type="AlphaFoldDB" id="A0A1F6Y6E1"/>
<keyword evidence="1" id="KW-0472">Membrane</keyword>
<keyword evidence="1" id="KW-1133">Transmembrane helix</keyword>
<gene>
    <name evidence="2" type="ORF">A3G53_01350</name>
</gene>
<feature type="transmembrane region" description="Helical" evidence="1">
    <location>
        <begin position="65"/>
        <end position="86"/>
    </location>
</feature>
<reference evidence="2 3" key="1">
    <citation type="journal article" date="2016" name="Nat. Commun.">
        <title>Thousands of microbial genomes shed light on interconnected biogeochemical processes in an aquifer system.</title>
        <authorList>
            <person name="Anantharaman K."/>
            <person name="Brown C.T."/>
            <person name="Hug L.A."/>
            <person name="Sharon I."/>
            <person name="Castelle C.J."/>
            <person name="Probst A.J."/>
            <person name="Thomas B.C."/>
            <person name="Singh A."/>
            <person name="Wilkins M.J."/>
            <person name="Karaoz U."/>
            <person name="Brodie E.L."/>
            <person name="Williams K.H."/>
            <person name="Hubbard S.S."/>
            <person name="Banfield J.F."/>
        </authorList>
    </citation>
    <scope>NUCLEOTIDE SEQUENCE [LARGE SCALE GENOMIC DNA]</scope>
</reference>
<evidence type="ECO:0008006" key="4">
    <source>
        <dbReference type="Google" id="ProtNLM"/>
    </source>
</evidence>
<evidence type="ECO:0000256" key="1">
    <source>
        <dbReference type="SAM" id="Phobius"/>
    </source>
</evidence>
<comment type="caution">
    <text evidence="2">The sequence shown here is derived from an EMBL/GenBank/DDBJ whole genome shotgun (WGS) entry which is preliminary data.</text>
</comment>
<organism evidence="2 3">
    <name type="scientific">Candidatus Nomurabacteria bacterium RIFCSPLOWO2_12_FULL_44_11</name>
    <dbReference type="NCBI Taxonomy" id="1801796"/>
    <lineage>
        <taxon>Bacteria</taxon>
        <taxon>Candidatus Nomuraibacteriota</taxon>
    </lineage>
</organism>
<feature type="transmembrane region" description="Helical" evidence="1">
    <location>
        <begin position="12"/>
        <end position="32"/>
    </location>
</feature>
<sequence>MDRKKLLKHLVFLMFFLFLTDFIARELYWYYSISWFDIVMHFLSGLWVGLFFIYVFYVRKQVLRPLFHVILFVLFIGILYEIFEIYTQNYMARIPFNTFDTLSDLFFDLLGGSLAVFFLSRHAAPALENTV</sequence>